<dbReference type="PANTHER" id="PTHR33990">
    <property type="entry name" value="PROTEIN YJDN-RELATED"/>
    <property type="match status" value="1"/>
</dbReference>
<dbReference type="SUPFAM" id="SSF54593">
    <property type="entry name" value="Glyoxalase/Bleomycin resistance protein/Dihydroxybiphenyl dioxygenase"/>
    <property type="match status" value="1"/>
</dbReference>
<dbReference type="InterPro" id="IPR009725">
    <property type="entry name" value="3_dmu_93_MTrfase"/>
</dbReference>
<organism evidence="2 3">
    <name type="scientific">Streptomyces solincola</name>
    <dbReference type="NCBI Taxonomy" id="2100817"/>
    <lineage>
        <taxon>Bacteria</taxon>
        <taxon>Bacillati</taxon>
        <taxon>Actinomycetota</taxon>
        <taxon>Actinomycetes</taxon>
        <taxon>Kitasatosporales</taxon>
        <taxon>Streptomycetaceae</taxon>
        <taxon>Streptomyces</taxon>
    </lineage>
</organism>
<evidence type="ECO:0000313" key="2">
    <source>
        <dbReference type="EMBL" id="PRH77550.1"/>
    </source>
</evidence>
<dbReference type="InterPro" id="IPR029068">
    <property type="entry name" value="Glyas_Bleomycin-R_OHBP_Dase"/>
</dbReference>
<dbReference type="PANTHER" id="PTHR33990:SF2">
    <property type="entry name" value="PHNB-LIKE DOMAIN-CONTAINING PROTEIN"/>
    <property type="match status" value="1"/>
</dbReference>
<comment type="caution">
    <text evidence="2">The sequence shown here is derived from an EMBL/GenBank/DDBJ whole genome shotgun (WGS) entry which is preliminary data.</text>
</comment>
<sequence>MEKIRPCLWYDGDAEAAVAFYVSLFPDSEVQKVTRYPEGGPGEPGAVLTVDFVMAGREYTALNGGPEFRFTEAVSLSVDCDSQEEVDDLWDRFLADGGEESVCGWLKDRWGLSWQIVPRRLVELLDDPDSERVARVFQAMLKMRRLDVAALEAA</sequence>
<proteinExistence type="predicted"/>
<dbReference type="PIRSF" id="PIRSF021700">
    <property type="entry name" value="3_dmu_93_MTrfase"/>
    <property type="match status" value="1"/>
</dbReference>
<dbReference type="OrthoDB" id="9806473at2"/>
<dbReference type="EMBL" id="PVLV01000302">
    <property type="protein sequence ID" value="PRH77550.1"/>
    <property type="molecule type" value="Genomic_DNA"/>
</dbReference>
<dbReference type="Gene3D" id="3.10.180.10">
    <property type="entry name" value="2,3-Dihydroxybiphenyl 1,2-Dioxygenase, domain 1"/>
    <property type="match status" value="1"/>
</dbReference>
<gene>
    <name evidence="2" type="ORF">C6N75_19745</name>
</gene>
<reference evidence="2 3" key="1">
    <citation type="submission" date="2018-03" db="EMBL/GenBank/DDBJ databases">
        <title>Novel Streptomyces sp. from soil.</title>
        <authorList>
            <person name="Tan G.Y.A."/>
            <person name="Lee Z.Y."/>
        </authorList>
    </citation>
    <scope>NUCLEOTIDE SEQUENCE [LARGE SCALE GENOMIC DNA]</scope>
    <source>
        <strain evidence="2 3">ST5x</strain>
    </source>
</reference>
<accession>A0A2S9PSZ7</accession>
<dbReference type="Pfam" id="PF06983">
    <property type="entry name" value="3-dmu-9_3-mt"/>
    <property type="match status" value="1"/>
</dbReference>
<evidence type="ECO:0000313" key="3">
    <source>
        <dbReference type="Proteomes" id="UP000239322"/>
    </source>
</evidence>
<dbReference type="RefSeq" id="WP_105870246.1">
    <property type="nucleotide sequence ID" value="NZ_PVLV01000302.1"/>
</dbReference>
<name>A0A2S9PSZ7_9ACTN</name>
<protein>
    <recommendedName>
        <fullName evidence="1">PhnB-like domain-containing protein</fullName>
    </recommendedName>
</protein>
<dbReference type="Proteomes" id="UP000239322">
    <property type="component" value="Unassembled WGS sequence"/>
</dbReference>
<feature type="domain" description="PhnB-like" evidence="1">
    <location>
        <begin position="2"/>
        <end position="117"/>
    </location>
</feature>
<dbReference type="AlphaFoldDB" id="A0A2S9PSZ7"/>
<dbReference type="CDD" id="cd06588">
    <property type="entry name" value="PhnB_like"/>
    <property type="match status" value="1"/>
</dbReference>
<evidence type="ECO:0000259" key="1">
    <source>
        <dbReference type="Pfam" id="PF06983"/>
    </source>
</evidence>
<keyword evidence="3" id="KW-1185">Reference proteome</keyword>
<dbReference type="InterPro" id="IPR028973">
    <property type="entry name" value="PhnB-like"/>
</dbReference>